<organism evidence="1 2">
    <name type="scientific">Litchfieldella qijiaojingensis</name>
    <dbReference type="NCBI Taxonomy" id="980347"/>
    <lineage>
        <taxon>Bacteria</taxon>
        <taxon>Pseudomonadati</taxon>
        <taxon>Pseudomonadota</taxon>
        <taxon>Gammaproteobacteria</taxon>
        <taxon>Oceanospirillales</taxon>
        <taxon>Halomonadaceae</taxon>
        <taxon>Litchfieldella</taxon>
    </lineage>
</organism>
<evidence type="ECO:0000313" key="2">
    <source>
        <dbReference type="Proteomes" id="UP000653056"/>
    </source>
</evidence>
<comment type="caution">
    <text evidence="1">The sequence shown here is derived from an EMBL/GenBank/DDBJ whole genome shotgun (WGS) entry which is preliminary data.</text>
</comment>
<protein>
    <submittedName>
        <fullName evidence="1">Uncharacterized protein</fullName>
    </submittedName>
</protein>
<dbReference type="Proteomes" id="UP000653056">
    <property type="component" value="Unassembled WGS sequence"/>
</dbReference>
<keyword evidence="2" id="KW-1185">Reference proteome</keyword>
<gene>
    <name evidence="1" type="ORF">GCM10007160_31310</name>
</gene>
<sequence>MFRETIEGPSAYESLVVIRAEHGSVADGRALCPMAIPATELICASPYRPLALIKKCHVHVYTLKNGHIQATRGVEQ</sequence>
<name>A0ABQ2Z0G3_9GAMM</name>
<proteinExistence type="predicted"/>
<dbReference type="EMBL" id="BMXS01000017">
    <property type="protein sequence ID" value="GGY01128.1"/>
    <property type="molecule type" value="Genomic_DNA"/>
</dbReference>
<reference evidence="2" key="1">
    <citation type="journal article" date="2019" name="Int. J. Syst. Evol. Microbiol.">
        <title>The Global Catalogue of Microorganisms (GCM) 10K type strain sequencing project: providing services to taxonomists for standard genome sequencing and annotation.</title>
        <authorList>
            <consortium name="The Broad Institute Genomics Platform"/>
            <consortium name="The Broad Institute Genome Sequencing Center for Infectious Disease"/>
            <person name="Wu L."/>
            <person name="Ma J."/>
        </authorList>
    </citation>
    <scope>NUCLEOTIDE SEQUENCE [LARGE SCALE GENOMIC DNA]</scope>
    <source>
        <strain evidence="2">KCTC 22228</strain>
    </source>
</reference>
<evidence type="ECO:0000313" key="1">
    <source>
        <dbReference type="EMBL" id="GGY01128.1"/>
    </source>
</evidence>
<accession>A0ABQ2Z0G3</accession>